<dbReference type="AlphaFoldDB" id="A0A8J7Z1I2"/>
<evidence type="ECO:0000313" key="2">
    <source>
        <dbReference type="EMBL" id="NCS91305.1"/>
    </source>
</evidence>
<protein>
    <submittedName>
        <fullName evidence="1">Uncharacterized protein</fullName>
    </submittedName>
</protein>
<dbReference type="EMBL" id="JAACQH010000047">
    <property type="protein sequence ID" value="NCS91305.1"/>
    <property type="molecule type" value="Genomic_DNA"/>
</dbReference>
<reference evidence="1" key="1">
    <citation type="submission" date="2019-11" db="EMBL/GenBank/DDBJ databases">
        <title>Lipid analysis of CO2-rich subsurface aquifers suggests an autotrophy-based deep biosphere with lysolipids enriched in CPR bacteria.</title>
        <authorList>
            <person name="Probst A.J."/>
            <person name="Elling F.J."/>
            <person name="Castelle C.J."/>
            <person name="Zhu Q."/>
            <person name="Elvert M."/>
            <person name="Birarda G."/>
            <person name="Holman H.-Y."/>
            <person name="Lane K.R."/>
            <person name="Ladd B."/>
            <person name="Ryan M.C."/>
            <person name="Woyke T."/>
            <person name="Hinrichs K.-U."/>
            <person name="Banfield J.F."/>
        </authorList>
    </citation>
    <scope>NUCLEOTIDE SEQUENCE</scope>
    <source>
        <strain evidence="1">CG_2015-01_33_1645</strain>
        <strain evidence="2">CG_2015-04_33_537</strain>
    </source>
</reference>
<proteinExistence type="predicted"/>
<dbReference type="Proteomes" id="UP000738826">
    <property type="component" value="Unassembled WGS sequence"/>
</dbReference>
<organism evidence="1 3">
    <name type="scientific">Candidatus Altarchaeum hamiconexum</name>
    <dbReference type="NCBI Taxonomy" id="1803513"/>
    <lineage>
        <taxon>Archaea</taxon>
        <taxon>Candidatus Altarchaeota</taxon>
        <taxon>Candidatus Altiarchaeia</taxon>
        <taxon>Candidatus Altarchaeales</taxon>
        <taxon>Candidatus Altarchaeaceae</taxon>
        <taxon>Candidatus Altarchaeum</taxon>
    </lineage>
</organism>
<dbReference type="Proteomes" id="UP000768163">
    <property type="component" value="Unassembled WGS sequence"/>
</dbReference>
<sequence>MNACGVNYEDDNKNNIRIFPDIFPSFEDSDFSNLTENTKNYTLEINFSEDADFVEIIGVKLCEDCEDKDKMIYEGMYCKKD</sequence>
<evidence type="ECO:0000313" key="1">
    <source>
        <dbReference type="EMBL" id="NCN65382.1"/>
    </source>
</evidence>
<accession>A0A8J7Z1I2</accession>
<comment type="caution">
    <text evidence="1">The sequence shown here is derived from an EMBL/GenBank/DDBJ whole genome shotgun (WGS) entry which is preliminary data.</text>
</comment>
<gene>
    <name evidence="2" type="ORF">GW779_02620</name>
    <name evidence="1" type="ORF">GW910_04910</name>
</gene>
<dbReference type="EMBL" id="JAACVF010000133">
    <property type="protein sequence ID" value="NCN65382.1"/>
    <property type="molecule type" value="Genomic_DNA"/>
</dbReference>
<evidence type="ECO:0000313" key="3">
    <source>
        <dbReference type="Proteomes" id="UP000768163"/>
    </source>
</evidence>
<name>A0A8J7Z1I2_9ARCH</name>